<evidence type="ECO:0000256" key="4">
    <source>
        <dbReference type="ARBA" id="ARBA00023136"/>
    </source>
</evidence>
<accession>A0A8J4LJV2</accession>
<gene>
    <name evidence="6" type="ORF">Vretimale_5171</name>
</gene>
<evidence type="ECO:0000256" key="1">
    <source>
        <dbReference type="ARBA" id="ARBA00004141"/>
    </source>
</evidence>
<sequence>MASNPGLAKLLAASVFPMGLALIIICGAELFTGNTALLTAAAYEGEAKWRDVLVRWAVVYAGQADGPLVARDCLRDGGSGALHRQHVRHTHGDGAGGARLSGHLPHR</sequence>
<protein>
    <submittedName>
        <fullName evidence="6">Uncharacterized protein</fullName>
    </submittedName>
</protein>
<evidence type="ECO:0000313" key="7">
    <source>
        <dbReference type="Proteomes" id="UP000722791"/>
    </source>
</evidence>
<dbReference type="EMBL" id="BNCQ01000007">
    <property type="protein sequence ID" value="GIM00404.1"/>
    <property type="molecule type" value="Genomic_DNA"/>
</dbReference>
<evidence type="ECO:0000256" key="2">
    <source>
        <dbReference type="ARBA" id="ARBA00022692"/>
    </source>
</evidence>
<evidence type="ECO:0000256" key="5">
    <source>
        <dbReference type="ARBA" id="ARBA00049660"/>
    </source>
</evidence>
<dbReference type="Gene3D" id="1.20.1080.10">
    <property type="entry name" value="Glycerol uptake facilitator protein"/>
    <property type="match status" value="1"/>
</dbReference>
<dbReference type="PANTHER" id="PTHR30520">
    <property type="entry name" value="FORMATE TRANSPORTER-RELATED"/>
    <property type="match status" value="1"/>
</dbReference>
<evidence type="ECO:0000256" key="3">
    <source>
        <dbReference type="ARBA" id="ARBA00022989"/>
    </source>
</evidence>
<comment type="subcellular location">
    <subcellularLocation>
        <location evidence="1">Membrane</location>
        <topology evidence="1">Multi-pass membrane protein</topology>
    </subcellularLocation>
</comment>
<comment type="similarity">
    <text evidence="5">Belongs to the FNT transporter (TC 1.A.16) family.</text>
</comment>
<dbReference type="PROSITE" id="PS01005">
    <property type="entry name" value="FORMATE_NITRITE_TP_1"/>
    <property type="match status" value="1"/>
</dbReference>
<reference evidence="6" key="1">
    <citation type="journal article" date="2021" name="Proc. Natl. Acad. Sci. U.S.A.">
        <title>Three genomes in the algal genus Volvox reveal the fate of a haploid sex-determining region after a transition to homothallism.</title>
        <authorList>
            <person name="Yamamoto K."/>
            <person name="Hamaji T."/>
            <person name="Kawai-Toyooka H."/>
            <person name="Matsuzaki R."/>
            <person name="Takahashi F."/>
            <person name="Nishimura Y."/>
            <person name="Kawachi M."/>
            <person name="Noguchi H."/>
            <person name="Minakuchi Y."/>
            <person name="Umen J.G."/>
            <person name="Toyoda A."/>
            <person name="Nozaki H."/>
        </authorList>
    </citation>
    <scope>NUCLEOTIDE SEQUENCE</scope>
    <source>
        <strain evidence="6">NIES-3785</strain>
    </source>
</reference>
<proteinExistence type="inferred from homology"/>
<dbReference type="Proteomes" id="UP000722791">
    <property type="component" value="Unassembled WGS sequence"/>
</dbReference>
<dbReference type="OrthoDB" id="4829at2759"/>
<dbReference type="Pfam" id="PF01226">
    <property type="entry name" value="Form_Nir_trans"/>
    <property type="match status" value="1"/>
</dbReference>
<dbReference type="InterPro" id="IPR024002">
    <property type="entry name" value="For/NO2_transpt_CS"/>
</dbReference>
<name>A0A8J4LJV2_9CHLO</name>
<dbReference type="PANTHER" id="PTHR30520:SF6">
    <property type="entry name" value="FORMATE_NITRATE FAMILY TRANSPORTER (EUROFUNG)"/>
    <property type="match status" value="1"/>
</dbReference>
<keyword evidence="4" id="KW-0472">Membrane</keyword>
<dbReference type="GO" id="GO:0015499">
    <property type="term" value="F:formate transmembrane transporter activity"/>
    <property type="evidence" value="ECO:0007669"/>
    <property type="project" value="TreeGrafter"/>
</dbReference>
<evidence type="ECO:0000313" key="6">
    <source>
        <dbReference type="EMBL" id="GIM00404.1"/>
    </source>
</evidence>
<keyword evidence="2" id="KW-0812">Transmembrane</keyword>
<dbReference type="GO" id="GO:0005886">
    <property type="term" value="C:plasma membrane"/>
    <property type="evidence" value="ECO:0007669"/>
    <property type="project" value="TreeGrafter"/>
</dbReference>
<dbReference type="InterPro" id="IPR023271">
    <property type="entry name" value="Aquaporin-like"/>
</dbReference>
<keyword evidence="3" id="KW-1133">Transmembrane helix</keyword>
<dbReference type="AlphaFoldDB" id="A0A8J4LJV2"/>
<comment type="caution">
    <text evidence="6">The sequence shown here is derived from an EMBL/GenBank/DDBJ whole genome shotgun (WGS) entry which is preliminary data.</text>
</comment>
<dbReference type="InterPro" id="IPR000292">
    <property type="entry name" value="For/NO2_transpt"/>
</dbReference>
<organism evidence="6 7">
    <name type="scientific">Volvox reticuliferus</name>
    <dbReference type="NCBI Taxonomy" id="1737510"/>
    <lineage>
        <taxon>Eukaryota</taxon>
        <taxon>Viridiplantae</taxon>
        <taxon>Chlorophyta</taxon>
        <taxon>core chlorophytes</taxon>
        <taxon>Chlorophyceae</taxon>
        <taxon>CS clade</taxon>
        <taxon>Chlamydomonadales</taxon>
        <taxon>Volvocaceae</taxon>
        <taxon>Volvox</taxon>
    </lineage>
</organism>